<organism evidence="1 2">
    <name type="scientific">Parelaphostrongylus tenuis</name>
    <name type="common">Meningeal worm</name>
    <dbReference type="NCBI Taxonomy" id="148309"/>
    <lineage>
        <taxon>Eukaryota</taxon>
        <taxon>Metazoa</taxon>
        <taxon>Ecdysozoa</taxon>
        <taxon>Nematoda</taxon>
        <taxon>Chromadorea</taxon>
        <taxon>Rhabditida</taxon>
        <taxon>Rhabditina</taxon>
        <taxon>Rhabditomorpha</taxon>
        <taxon>Strongyloidea</taxon>
        <taxon>Metastrongylidae</taxon>
        <taxon>Parelaphostrongylus</taxon>
    </lineage>
</organism>
<keyword evidence="2" id="KW-1185">Reference proteome</keyword>
<dbReference type="Proteomes" id="UP001196413">
    <property type="component" value="Unassembled WGS sequence"/>
</dbReference>
<dbReference type="AlphaFoldDB" id="A0AAD5QMI1"/>
<gene>
    <name evidence="1" type="ORF">KIN20_011494</name>
</gene>
<sequence length="69" mass="7976">MKAISSTSDTYGQLPKLNNVKSTYPEAEVTKWIAFRIVQNALYQTYETEDSYYTRSYEALQPPSGNRLF</sequence>
<name>A0AAD5QMI1_PARTN</name>
<proteinExistence type="predicted"/>
<evidence type="ECO:0000313" key="2">
    <source>
        <dbReference type="Proteomes" id="UP001196413"/>
    </source>
</evidence>
<accession>A0AAD5QMI1</accession>
<reference evidence="1" key="1">
    <citation type="submission" date="2021-06" db="EMBL/GenBank/DDBJ databases">
        <title>Parelaphostrongylus tenuis whole genome reference sequence.</title>
        <authorList>
            <person name="Garwood T.J."/>
            <person name="Larsen P.A."/>
            <person name="Fountain-Jones N.M."/>
            <person name="Garbe J.R."/>
            <person name="Macchietto M.G."/>
            <person name="Kania S.A."/>
            <person name="Gerhold R.W."/>
            <person name="Richards J.E."/>
            <person name="Wolf T.M."/>
        </authorList>
    </citation>
    <scope>NUCLEOTIDE SEQUENCE</scope>
    <source>
        <strain evidence="1">MNPRO001-30</strain>
        <tissue evidence="1">Meninges</tissue>
    </source>
</reference>
<dbReference type="EMBL" id="JAHQIW010002110">
    <property type="protein sequence ID" value="KAJ1354520.1"/>
    <property type="molecule type" value="Genomic_DNA"/>
</dbReference>
<protein>
    <submittedName>
        <fullName evidence="1">Uncharacterized protein</fullName>
    </submittedName>
</protein>
<evidence type="ECO:0000313" key="1">
    <source>
        <dbReference type="EMBL" id="KAJ1354520.1"/>
    </source>
</evidence>
<comment type="caution">
    <text evidence="1">The sequence shown here is derived from an EMBL/GenBank/DDBJ whole genome shotgun (WGS) entry which is preliminary data.</text>
</comment>